<organism evidence="1 2">
    <name type="scientific">Mucuna pruriens</name>
    <name type="common">Velvet bean</name>
    <name type="synonym">Dolichos pruriens</name>
    <dbReference type="NCBI Taxonomy" id="157652"/>
    <lineage>
        <taxon>Eukaryota</taxon>
        <taxon>Viridiplantae</taxon>
        <taxon>Streptophyta</taxon>
        <taxon>Embryophyta</taxon>
        <taxon>Tracheophyta</taxon>
        <taxon>Spermatophyta</taxon>
        <taxon>Magnoliopsida</taxon>
        <taxon>eudicotyledons</taxon>
        <taxon>Gunneridae</taxon>
        <taxon>Pentapetalae</taxon>
        <taxon>rosids</taxon>
        <taxon>fabids</taxon>
        <taxon>Fabales</taxon>
        <taxon>Fabaceae</taxon>
        <taxon>Papilionoideae</taxon>
        <taxon>50 kb inversion clade</taxon>
        <taxon>NPAAA clade</taxon>
        <taxon>indigoferoid/millettioid clade</taxon>
        <taxon>Phaseoleae</taxon>
        <taxon>Mucuna</taxon>
    </lineage>
</organism>
<sequence length="145" mass="17000">MDKASLEREHESGSRLHMGMTYPHTRCKATFGHAKFLNEYLQGKKRASRSHRVGNGRPGVDKVRELPYPETYLLCEACQKGEINQNLFKKYRFHFSTFGIVTHGFVWSYKNIKSSNSKMLNSNHYVKRTAFFTTCLHREHLSKIW</sequence>
<evidence type="ECO:0000313" key="2">
    <source>
        <dbReference type="Proteomes" id="UP000257109"/>
    </source>
</evidence>
<name>A0A371EZZ9_MUCPR</name>
<protein>
    <submittedName>
        <fullName evidence="1">Uncharacterized protein</fullName>
    </submittedName>
</protein>
<keyword evidence="2" id="KW-1185">Reference proteome</keyword>
<comment type="caution">
    <text evidence="1">The sequence shown here is derived from an EMBL/GenBank/DDBJ whole genome shotgun (WGS) entry which is preliminary data.</text>
</comment>
<accession>A0A371EZZ9</accession>
<evidence type="ECO:0000313" key="1">
    <source>
        <dbReference type="EMBL" id="RDX71612.1"/>
    </source>
</evidence>
<proteinExistence type="predicted"/>
<dbReference type="EMBL" id="QJKJ01011259">
    <property type="protein sequence ID" value="RDX71612.1"/>
    <property type="molecule type" value="Genomic_DNA"/>
</dbReference>
<feature type="non-terminal residue" evidence="1">
    <location>
        <position position="1"/>
    </location>
</feature>
<dbReference type="Proteomes" id="UP000257109">
    <property type="component" value="Unassembled WGS sequence"/>
</dbReference>
<gene>
    <name evidence="1" type="ORF">CR513_49017</name>
</gene>
<dbReference type="AlphaFoldDB" id="A0A371EZZ9"/>
<reference evidence="1" key="1">
    <citation type="submission" date="2018-05" db="EMBL/GenBank/DDBJ databases">
        <title>Draft genome of Mucuna pruriens seed.</title>
        <authorList>
            <person name="Nnadi N.E."/>
            <person name="Vos R."/>
            <person name="Hasami M.H."/>
            <person name="Devisetty U.K."/>
            <person name="Aguiy J.C."/>
        </authorList>
    </citation>
    <scope>NUCLEOTIDE SEQUENCE [LARGE SCALE GENOMIC DNA]</scope>
    <source>
        <strain evidence="1">JCA_2017</strain>
    </source>
</reference>